<evidence type="ECO:0000313" key="5">
    <source>
        <dbReference type="Proteomes" id="UP000095743"/>
    </source>
</evidence>
<evidence type="ECO:0000256" key="1">
    <source>
        <dbReference type="SAM" id="MobiDB-lite"/>
    </source>
</evidence>
<dbReference type="Proteomes" id="UP000095743">
    <property type="component" value="Chromosome"/>
</dbReference>
<name>A0A1D8GCQ9_9FIRM</name>
<evidence type="ECO:0000256" key="2">
    <source>
        <dbReference type="SAM" id="SignalP"/>
    </source>
</evidence>
<dbReference type="InterPro" id="IPR012854">
    <property type="entry name" value="Cu_amine_oxidase-like_N"/>
</dbReference>
<feature type="compositionally biased region" description="Basic and acidic residues" evidence="1">
    <location>
        <begin position="44"/>
        <end position="58"/>
    </location>
</feature>
<dbReference type="Pfam" id="PF07833">
    <property type="entry name" value="Cu_amine_oxidN1"/>
    <property type="match status" value="1"/>
</dbReference>
<proteinExistence type="predicted"/>
<feature type="compositionally biased region" description="Acidic residues" evidence="1">
    <location>
        <begin position="59"/>
        <end position="68"/>
    </location>
</feature>
<evidence type="ECO:0000313" key="4">
    <source>
        <dbReference type="EMBL" id="AOT68680.1"/>
    </source>
</evidence>
<sequence length="275" mass="31172">MQRFRYLMVFVLTFAMLLAYPTYSLAKPQNTDKGTGKNQNLENKNNEKANQKSAAVREETEESQEEIDPQDRNKKAEKNEMKTSVKELRETAKNAYSTEEIEKIQERITEIKTSYPDIKILPIENIVSKNMKMKFDIPPVIKDGRTLIPVRALTEAFGATVNWNSDTKEVTIIKGDGEIILKIDSKIAYVNGQEVAIDAPAEIVNKRTVIPLRFIVESLGLTVDWDEEAETIEIIDETEGEIAESEDLLNGESQPEEVLNDEPEEFVEDNSIATD</sequence>
<dbReference type="STRING" id="1424294.Gferi_03260"/>
<dbReference type="Gene3D" id="3.30.457.10">
    <property type="entry name" value="Copper amine oxidase-like, N-terminal domain"/>
    <property type="match status" value="1"/>
</dbReference>
<feature type="region of interest" description="Disordered" evidence="1">
    <location>
        <begin position="26"/>
        <end position="91"/>
    </location>
</feature>
<dbReference type="KEGG" id="gfe:Gferi_03260"/>
<feature type="region of interest" description="Disordered" evidence="1">
    <location>
        <begin position="238"/>
        <end position="275"/>
    </location>
</feature>
<feature type="domain" description="Copper amine oxidase-like N-terminal" evidence="3">
    <location>
        <begin position="130"/>
        <end position="234"/>
    </location>
</feature>
<dbReference type="RefSeq" id="WP_069974256.1">
    <property type="nucleotide sequence ID" value="NZ_CP017269.1"/>
</dbReference>
<feature type="chain" id="PRO_5009107321" description="Copper amine oxidase-like N-terminal domain-containing protein" evidence="2">
    <location>
        <begin position="27"/>
        <end position="275"/>
    </location>
</feature>
<reference evidence="4 5" key="1">
    <citation type="submission" date="2016-09" db="EMBL/GenBank/DDBJ databases">
        <title>Genomic analysis reveals versatility of anaerobic energy metabolism of Geosporobacter ferrireducens IRF9 of phylum Firmicutes.</title>
        <authorList>
            <person name="Kim S.-J."/>
        </authorList>
    </citation>
    <scope>NUCLEOTIDE SEQUENCE [LARGE SCALE GENOMIC DNA]</scope>
    <source>
        <strain evidence="4 5">IRF9</strain>
    </source>
</reference>
<accession>A0A1D8GCQ9</accession>
<feature type="signal peptide" evidence="2">
    <location>
        <begin position="1"/>
        <end position="26"/>
    </location>
</feature>
<keyword evidence="5" id="KW-1185">Reference proteome</keyword>
<dbReference type="SUPFAM" id="SSF55383">
    <property type="entry name" value="Copper amine oxidase, domain N"/>
    <property type="match status" value="1"/>
</dbReference>
<dbReference type="AlphaFoldDB" id="A0A1D8GCQ9"/>
<feature type="compositionally biased region" description="Basic and acidic residues" evidence="1">
    <location>
        <begin position="69"/>
        <end position="91"/>
    </location>
</feature>
<dbReference type="OrthoDB" id="2379109at2"/>
<gene>
    <name evidence="4" type="ORF">Gferi_03260</name>
</gene>
<feature type="compositionally biased region" description="Acidic residues" evidence="1">
    <location>
        <begin position="238"/>
        <end position="268"/>
    </location>
</feature>
<evidence type="ECO:0000259" key="3">
    <source>
        <dbReference type="Pfam" id="PF07833"/>
    </source>
</evidence>
<dbReference type="EMBL" id="CP017269">
    <property type="protein sequence ID" value="AOT68680.1"/>
    <property type="molecule type" value="Genomic_DNA"/>
</dbReference>
<organism evidence="4 5">
    <name type="scientific">Geosporobacter ferrireducens</name>
    <dbReference type="NCBI Taxonomy" id="1424294"/>
    <lineage>
        <taxon>Bacteria</taxon>
        <taxon>Bacillati</taxon>
        <taxon>Bacillota</taxon>
        <taxon>Clostridia</taxon>
        <taxon>Peptostreptococcales</taxon>
        <taxon>Thermotaleaceae</taxon>
        <taxon>Geosporobacter</taxon>
    </lineage>
</organism>
<dbReference type="InterPro" id="IPR036582">
    <property type="entry name" value="Mao_N_sf"/>
</dbReference>
<keyword evidence="2" id="KW-0732">Signal</keyword>
<protein>
    <recommendedName>
        <fullName evidence="3">Copper amine oxidase-like N-terminal domain-containing protein</fullName>
    </recommendedName>
</protein>